<evidence type="ECO:0000256" key="1">
    <source>
        <dbReference type="ARBA" id="ARBA00004141"/>
    </source>
</evidence>
<feature type="transmembrane region" description="Helical" evidence="10">
    <location>
        <begin position="538"/>
        <end position="556"/>
    </location>
</feature>
<accession>A0A8H7GRH8</accession>
<keyword evidence="6" id="KW-0653">Protein transport</keyword>
<evidence type="ECO:0000256" key="6">
    <source>
        <dbReference type="ARBA" id="ARBA00022927"/>
    </source>
</evidence>
<keyword evidence="5" id="KW-0571">Peptide transport</keyword>
<keyword evidence="8 10" id="KW-0472">Membrane</keyword>
<dbReference type="Proteomes" id="UP000649328">
    <property type="component" value="Unassembled WGS sequence"/>
</dbReference>
<evidence type="ECO:0000256" key="4">
    <source>
        <dbReference type="ARBA" id="ARBA00022692"/>
    </source>
</evidence>
<feature type="transmembrane region" description="Helical" evidence="10">
    <location>
        <begin position="153"/>
        <end position="171"/>
    </location>
</feature>
<feature type="transmembrane region" description="Helical" evidence="10">
    <location>
        <begin position="306"/>
        <end position="325"/>
    </location>
</feature>
<dbReference type="NCBIfam" id="TIGR00728">
    <property type="entry name" value="OPT_sfam"/>
    <property type="match status" value="1"/>
</dbReference>
<organism evidence="11 12">
    <name type="scientific">Metschnikowia pulcherrima</name>
    <dbReference type="NCBI Taxonomy" id="27326"/>
    <lineage>
        <taxon>Eukaryota</taxon>
        <taxon>Fungi</taxon>
        <taxon>Dikarya</taxon>
        <taxon>Ascomycota</taxon>
        <taxon>Saccharomycotina</taxon>
        <taxon>Pichiomycetes</taxon>
        <taxon>Metschnikowiaceae</taxon>
        <taxon>Metschnikowia</taxon>
    </lineage>
</organism>
<dbReference type="GO" id="GO:0015031">
    <property type="term" value="P:protein transport"/>
    <property type="evidence" value="ECO:0007669"/>
    <property type="project" value="UniProtKB-KW"/>
</dbReference>
<keyword evidence="7 10" id="KW-1133">Transmembrane helix</keyword>
<evidence type="ECO:0000313" key="11">
    <source>
        <dbReference type="EMBL" id="KAF8001189.1"/>
    </source>
</evidence>
<dbReference type="GO" id="GO:0035673">
    <property type="term" value="F:oligopeptide transmembrane transporter activity"/>
    <property type="evidence" value="ECO:0007669"/>
    <property type="project" value="InterPro"/>
</dbReference>
<dbReference type="EMBL" id="JACBPP010000006">
    <property type="protein sequence ID" value="KAF8001189.1"/>
    <property type="molecule type" value="Genomic_DNA"/>
</dbReference>
<proteinExistence type="inferred from homology"/>
<dbReference type="GO" id="GO:0016020">
    <property type="term" value="C:membrane"/>
    <property type="evidence" value="ECO:0007669"/>
    <property type="project" value="UniProtKB-SubCell"/>
</dbReference>
<feature type="transmembrane region" description="Helical" evidence="10">
    <location>
        <begin position="354"/>
        <end position="374"/>
    </location>
</feature>
<feature type="transmembrane region" description="Helical" evidence="10">
    <location>
        <begin position="226"/>
        <end position="247"/>
    </location>
</feature>
<dbReference type="InterPro" id="IPR004648">
    <property type="entry name" value="Oligpept_transpt"/>
</dbReference>
<evidence type="ECO:0000256" key="9">
    <source>
        <dbReference type="SAM" id="MobiDB-lite"/>
    </source>
</evidence>
<evidence type="ECO:0000313" key="12">
    <source>
        <dbReference type="Proteomes" id="UP000649328"/>
    </source>
</evidence>
<evidence type="ECO:0000256" key="5">
    <source>
        <dbReference type="ARBA" id="ARBA00022856"/>
    </source>
</evidence>
<keyword evidence="4 10" id="KW-0812">Transmembrane</keyword>
<feature type="transmembrane region" description="Helical" evidence="10">
    <location>
        <begin position="618"/>
        <end position="642"/>
    </location>
</feature>
<comment type="subcellular location">
    <subcellularLocation>
        <location evidence="1">Membrane</location>
        <topology evidence="1">Multi-pass membrane protein</topology>
    </subcellularLocation>
</comment>
<comment type="similarity">
    <text evidence="2">Belongs to the oligopeptide OPT transporter family.</text>
</comment>
<keyword evidence="12" id="KW-1185">Reference proteome</keyword>
<dbReference type="OrthoDB" id="9986677at2759"/>
<evidence type="ECO:0008006" key="13">
    <source>
        <dbReference type="Google" id="ProtNLM"/>
    </source>
</evidence>
<comment type="caution">
    <text evidence="11">The sequence shown here is derived from an EMBL/GenBank/DDBJ whole genome shotgun (WGS) entry which is preliminary data.</text>
</comment>
<feature type="transmembrane region" description="Helical" evidence="10">
    <location>
        <begin position="64"/>
        <end position="83"/>
    </location>
</feature>
<keyword evidence="3" id="KW-0813">Transport</keyword>
<evidence type="ECO:0000256" key="8">
    <source>
        <dbReference type="ARBA" id="ARBA00023136"/>
    </source>
</evidence>
<protein>
    <recommendedName>
        <fullName evidence="13">Oligopeptide transporter</fullName>
    </recommendedName>
</protein>
<dbReference type="Pfam" id="PF03169">
    <property type="entry name" value="OPT"/>
    <property type="match status" value="1"/>
</dbReference>
<name>A0A8H7GRH8_9ASCO</name>
<evidence type="ECO:0000256" key="2">
    <source>
        <dbReference type="ARBA" id="ARBA00008807"/>
    </source>
</evidence>
<gene>
    <name evidence="11" type="ORF">HF325_004978</name>
</gene>
<evidence type="ECO:0000256" key="3">
    <source>
        <dbReference type="ARBA" id="ARBA00022448"/>
    </source>
</evidence>
<sequence length="663" mass="74844">MDGSGIPKKQIDLRFISFNLNPGPWSIKETALVTVAAKSGATGNLATNALALVELYFGTKVPPALAILFMWAIVFIGYSYAAIAKNVVSYDPQFQWPQSLMQTALLQSQAKDSESRHARVPGEQSENSGDETVQDGVLKNSNRNRFTDFSERSQMSVFFICAFGLAVWQLLPEYFFPMTSSVAILCYMAPRNHNVNFIGSGLGGMGFLNLSFDWANITSQVMLIPYWVQVIQFIGFVIGAWILLPLAKWTLLFPFQYGLMSNRLFTETGEIYPTAKLMNRDGSFNETAYEYYGPVHLGSQRAWNMFFDYAAYVSGVVWVIAFAWGRLKESWSGNRGQYNDRLNKLHRAYTNVPYSWYATLFSLSMLALTLVHLCGYLFMPLWACIGALLMGSIIVTPLMWLYALSNFQLPIGTFNELLYGYIVQKKSHKHPGGAAFFGCVAGNAWYRAQIHLELMKLGFYNHLPPKTVFLAQIMGEVIGVPINYMSFRWVLSTKWDYLVGNKTDPLHQWTGQAVTSYHTNAILYVVLGPLRLFLKYPALPYGFLAGLVAPLLIFCLHKKFPRSKLHFQLWNTTVLFSTLSTFYGNVSTGFLSKFIGGTITMFYAYTYKHALWKKYNYVVAAALDTGFNLSMSFIFILVSLGINAPVWFGNNPKSVERCFALEK</sequence>
<dbReference type="PANTHER" id="PTHR22601">
    <property type="entry name" value="ISP4 LIKE PROTEIN"/>
    <property type="match status" value="1"/>
</dbReference>
<reference evidence="11" key="1">
    <citation type="submission" date="2020-10" db="EMBL/GenBank/DDBJ databases">
        <title>The Whole-Genome Sequence of Metschnikowia persimmonesis, a Novel Endophytic Yeast Species Isolated from Medicinal Plant Diospyros kaki Thumb.</title>
        <authorList>
            <person name="Rahmat E."/>
            <person name="Kang Y."/>
        </authorList>
    </citation>
    <scope>NUCLEOTIDE SEQUENCE</scope>
    <source>
        <strain evidence="11">KIOM G15050</strain>
    </source>
</reference>
<dbReference type="InterPro" id="IPR004813">
    <property type="entry name" value="OPT"/>
</dbReference>
<dbReference type="AlphaFoldDB" id="A0A8H7GRH8"/>
<feature type="region of interest" description="Disordered" evidence="9">
    <location>
        <begin position="115"/>
        <end position="136"/>
    </location>
</feature>
<feature type="transmembrane region" description="Helical" evidence="10">
    <location>
        <begin position="590"/>
        <end position="606"/>
    </location>
</feature>
<evidence type="ECO:0000256" key="7">
    <source>
        <dbReference type="ARBA" id="ARBA00022989"/>
    </source>
</evidence>
<evidence type="ECO:0000256" key="10">
    <source>
        <dbReference type="SAM" id="Phobius"/>
    </source>
</evidence>
<feature type="transmembrane region" description="Helical" evidence="10">
    <location>
        <begin position="381"/>
        <end position="403"/>
    </location>
</feature>